<dbReference type="Proteomes" id="UP000786693">
    <property type="component" value="Unassembled WGS sequence"/>
</dbReference>
<organism evidence="1 2">
    <name type="scientific">Jannaschia pagri</name>
    <dbReference type="NCBI Taxonomy" id="2829797"/>
    <lineage>
        <taxon>Bacteria</taxon>
        <taxon>Pseudomonadati</taxon>
        <taxon>Pseudomonadota</taxon>
        <taxon>Alphaproteobacteria</taxon>
        <taxon>Rhodobacterales</taxon>
        <taxon>Roseobacteraceae</taxon>
        <taxon>Jannaschia</taxon>
    </lineage>
</organism>
<accession>A0ABQ4NRT6</accession>
<evidence type="ECO:0000313" key="2">
    <source>
        <dbReference type="Proteomes" id="UP000786693"/>
    </source>
</evidence>
<comment type="caution">
    <text evidence="1">The sequence shown here is derived from an EMBL/GenBank/DDBJ whole genome shotgun (WGS) entry which is preliminary data.</text>
</comment>
<gene>
    <name evidence="1" type="ORF">JANAI62_37520</name>
</gene>
<dbReference type="RefSeq" id="WP_220750606.1">
    <property type="nucleotide sequence ID" value="NZ_BPFH01000012.1"/>
</dbReference>
<evidence type="ECO:0000313" key="1">
    <source>
        <dbReference type="EMBL" id="GIT97129.1"/>
    </source>
</evidence>
<proteinExistence type="predicted"/>
<protein>
    <submittedName>
        <fullName evidence="1">Uncharacterized protein</fullName>
    </submittedName>
</protein>
<name>A0ABQ4NRT6_9RHOB</name>
<sequence>MSTNPKTETNRPTYIAYHVAEPKPDTERWSNIGAFFAHKDGQGGSLILDALPIAFDGRIVLRVPRTDETAGGSQ</sequence>
<keyword evidence="2" id="KW-1185">Reference proteome</keyword>
<dbReference type="EMBL" id="BPFH01000012">
    <property type="protein sequence ID" value="GIT97129.1"/>
    <property type="molecule type" value="Genomic_DNA"/>
</dbReference>
<reference evidence="1 2" key="1">
    <citation type="submission" date="2021-05" db="EMBL/GenBank/DDBJ databases">
        <title>Bacteria Genome sequencing.</title>
        <authorList>
            <person name="Takabe Y."/>
            <person name="Nakajima Y."/>
            <person name="Suzuki S."/>
            <person name="Shiozaki T."/>
        </authorList>
    </citation>
    <scope>NUCLEOTIDE SEQUENCE [LARGE SCALE GENOMIC DNA]</scope>
    <source>
        <strain evidence="1 2">AI_62</strain>
    </source>
</reference>